<protein>
    <submittedName>
        <fullName evidence="1">Uncharacterized protein</fullName>
    </submittedName>
</protein>
<dbReference type="EMBL" id="CALYLO010000001">
    <property type="protein sequence ID" value="CAH8243663.1"/>
    <property type="molecule type" value="Genomic_DNA"/>
</dbReference>
<dbReference type="Proteomes" id="UP001154322">
    <property type="component" value="Unassembled WGS sequence"/>
</dbReference>
<reference evidence="1" key="1">
    <citation type="submission" date="2022-06" db="EMBL/GenBank/DDBJ databases">
        <authorList>
            <person name="Dietemann V."/>
            <person name="Ory F."/>
            <person name="Dainat B."/>
            <person name="Oberhansli S."/>
        </authorList>
    </citation>
    <scope>NUCLEOTIDE SEQUENCE</scope>
    <source>
        <strain evidence="1">Ena-SAMPLE-TAB-26-04-2022-14:26:32:270-5432</strain>
    </source>
</reference>
<sequence>MLKYLLRIPLFLQNLHRFRNRSEWTTSRRRYFRLLFDKAMNGQFGVPVPRPIAAIIPVRRP</sequence>
<accession>A0ABM9FWV4</accession>
<gene>
    <name evidence="1" type="ORF">WJ0W_000903</name>
</gene>
<evidence type="ECO:0000313" key="2">
    <source>
        <dbReference type="Proteomes" id="UP001154322"/>
    </source>
</evidence>
<name>A0ABM9FWV4_9BACL</name>
<proteinExistence type="predicted"/>
<comment type="caution">
    <text evidence="1">The sequence shown here is derived from an EMBL/GenBank/DDBJ whole genome shotgun (WGS) entry which is preliminary data.</text>
</comment>
<keyword evidence="2" id="KW-1185">Reference proteome</keyword>
<evidence type="ECO:0000313" key="1">
    <source>
        <dbReference type="EMBL" id="CAH8243663.1"/>
    </source>
</evidence>
<organism evidence="1 2">
    <name type="scientific">Paenibacillus melissococcoides</name>
    <dbReference type="NCBI Taxonomy" id="2912268"/>
    <lineage>
        <taxon>Bacteria</taxon>
        <taxon>Bacillati</taxon>
        <taxon>Bacillota</taxon>
        <taxon>Bacilli</taxon>
        <taxon>Bacillales</taxon>
        <taxon>Paenibacillaceae</taxon>
        <taxon>Paenibacillus</taxon>
    </lineage>
</organism>